<dbReference type="PANTHER" id="PTHR31170">
    <property type="entry name" value="BNAC04G53230D PROTEIN"/>
    <property type="match status" value="1"/>
</dbReference>
<feature type="coiled-coil region" evidence="1">
    <location>
        <begin position="241"/>
        <end position="268"/>
    </location>
</feature>
<accession>A0ABP0XV01</accession>
<keyword evidence="1" id="KW-0175">Coiled coil</keyword>
<dbReference type="Pfam" id="PF03140">
    <property type="entry name" value="DUF247"/>
    <property type="match status" value="1"/>
</dbReference>
<evidence type="ECO:0000256" key="1">
    <source>
        <dbReference type="SAM" id="Coils"/>
    </source>
</evidence>
<dbReference type="InterPro" id="IPR004158">
    <property type="entry name" value="DUF247_pln"/>
</dbReference>
<evidence type="ECO:0000313" key="3">
    <source>
        <dbReference type="Proteomes" id="UP001642487"/>
    </source>
</evidence>
<keyword evidence="3" id="KW-1185">Reference proteome</keyword>
<gene>
    <name evidence="2" type="ORF">CITCOLO1_LOCUS1993</name>
</gene>
<dbReference type="PANTHER" id="PTHR31170:SF20">
    <property type="entry name" value="DUF247 DOMAIN PROTEIN"/>
    <property type="match status" value="1"/>
</dbReference>
<dbReference type="Proteomes" id="UP001642487">
    <property type="component" value="Chromosome 1"/>
</dbReference>
<sequence length="334" mass="38261">MSFSSKSRLHSPPARNSWGLSSGFEERWVSQVRQSIDEEELEEDIGFPVCICTVPKSLMAINPESYTPQEVAIGPYHHWRQELYVMERYKIAAAKKAQKQLQGLKFHNLVEKLTMYEEKTRVLRVYTIREVSTSLAIDPGVNTLQLPCLVDYEGRKSIHNAILRDIVILENQIPLFVLRKMLKLQSSALEPADQLLLSMLLGLYEDLSPFKMMEDLVELQVSVSECFHLLDFLCIMITPELADSLEILENDQNQKESAKENIENASAFKLLCISSIKLGSEIWKILSKLNKGSVHLFRRIVSSRPFELIFKLPWTIISKVPGIGILMKPLEHFD</sequence>
<organism evidence="2 3">
    <name type="scientific">Citrullus colocynthis</name>
    <name type="common">colocynth</name>
    <dbReference type="NCBI Taxonomy" id="252529"/>
    <lineage>
        <taxon>Eukaryota</taxon>
        <taxon>Viridiplantae</taxon>
        <taxon>Streptophyta</taxon>
        <taxon>Embryophyta</taxon>
        <taxon>Tracheophyta</taxon>
        <taxon>Spermatophyta</taxon>
        <taxon>Magnoliopsida</taxon>
        <taxon>eudicotyledons</taxon>
        <taxon>Gunneridae</taxon>
        <taxon>Pentapetalae</taxon>
        <taxon>rosids</taxon>
        <taxon>fabids</taxon>
        <taxon>Cucurbitales</taxon>
        <taxon>Cucurbitaceae</taxon>
        <taxon>Benincaseae</taxon>
        <taxon>Citrullus</taxon>
    </lineage>
</organism>
<name>A0ABP0XV01_9ROSI</name>
<protein>
    <submittedName>
        <fullName evidence="2">Uncharacterized protein</fullName>
    </submittedName>
</protein>
<evidence type="ECO:0000313" key="2">
    <source>
        <dbReference type="EMBL" id="CAK9310372.1"/>
    </source>
</evidence>
<reference evidence="2 3" key="1">
    <citation type="submission" date="2024-03" db="EMBL/GenBank/DDBJ databases">
        <authorList>
            <person name="Gkanogiannis A."/>
            <person name="Becerra Lopez-Lavalle L."/>
        </authorList>
    </citation>
    <scope>NUCLEOTIDE SEQUENCE [LARGE SCALE GENOMIC DNA]</scope>
</reference>
<dbReference type="EMBL" id="OZ021735">
    <property type="protein sequence ID" value="CAK9310372.1"/>
    <property type="molecule type" value="Genomic_DNA"/>
</dbReference>
<proteinExistence type="predicted"/>